<feature type="region of interest" description="Disordered" evidence="7">
    <location>
        <begin position="310"/>
        <end position="335"/>
    </location>
</feature>
<dbReference type="EMBL" id="JAFCIX010000433">
    <property type="protein sequence ID" value="KAH6590414.1"/>
    <property type="molecule type" value="Genomic_DNA"/>
</dbReference>
<proteinExistence type="inferred from homology"/>
<name>A0ABQ8F1K5_9FUNG</name>
<evidence type="ECO:0000256" key="2">
    <source>
        <dbReference type="ARBA" id="ARBA00006175"/>
    </source>
</evidence>
<evidence type="ECO:0000313" key="9">
    <source>
        <dbReference type="EMBL" id="KAH6590414.1"/>
    </source>
</evidence>
<evidence type="ECO:0000256" key="7">
    <source>
        <dbReference type="SAM" id="MobiDB-lite"/>
    </source>
</evidence>
<keyword evidence="4 8" id="KW-0812">Transmembrane</keyword>
<feature type="transmembrane region" description="Helical" evidence="8">
    <location>
        <begin position="386"/>
        <end position="403"/>
    </location>
</feature>
<reference evidence="9 10" key="1">
    <citation type="submission" date="2021-02" db="EMBL/GenBank/DDBJ databases">
        <title>Variation within the Batrachochytrium salamandrivorans European outbreak.</title>
        <authorList>
            <person name="Kelly M."/>
            <person name="Pasmans F."/>
            <person name="Shea T.P."/>
            <person name="Munoz J.F."/>
            <person name="Carranza S."/>
            <person name="Cuomo C.A."/>
            <person name="Martel A."/>
        </authorList>
    </citation>
    <scope>NUCLEOTIDE SEQUENCE [LARGE SCALE GENOMIC DNA]</scope>
    <source>
        <strain evidence="9 10">AMFP18/2</strain>
    </source>
</reference>
<feature type="transmembrane region" description="Helical" evidence="8">
    <location>
        <begin position="48"/>
        <end position="70"/>
    </location>
</feature>
<keyword evidence="6 8" id="KW-0472">Membrane</keyword>
<evidence type="ECO:0000256" key="3">
    <source>
        <dbReference type="ARBA" id="ARBA00022448"/>
    </source>
</evidence>
<dbReference type="PANTHER" id="PTHR43829:SF9">
    <property type="entry name" value="AQUAPORIN-9"/>
    <property type="match status" value="1"/>
</dbReference>
<protein>
    <recommendedName>
        <fullName evidence="11">Aquaporin</fullName>
    </recommendedName>
</protein>
<dbReference type="InterPro" id="IPR022357">
    <property type="entry name" value="MIP_CS"/>
</dbReference>
<evidence type="ECO:0000256" key="5">
    <source>
        <dbReference type="ARBA" id="ARBA00022989"/>
    </source>
</evidence>
<evidence type="ECO:0000256" key="4">
    <source>
        <dbReference type="ARBA" id="ARBA00022692"/>
    </source>
</evidence>
<accession>A0ABQ8F1K5</accession>
<evidence type="ECO:0008006" key="11">
    <source>
        <dbReference type="Google" id="ProtNLM"/>
    </source>
</evidence>
<feature type="transmembrane region" description="Helical" evidence="8">
    <location>
        <begin position="432"/>
        <end position="451"/>
    </location>
</feature>
<evidence type="ECO:0000256" key="6">
    <source>
        <dbReference type="ARBA" id="ARBA00023136"/>
    </source>
</evidence>
<feature type="transmembrane region" description="Helical" evidence="8">
    <location>
        <begin position="90"/>
        <end position="112"/>
    </location>
</feature>
<dbReference type="Proteomes" id="UP001648503">
    <property type="component" value="Unassembled WGS sequence"/>
</dbReference>
<dbReference type="InterPro" id="IPR023271">
    <property type="entry name" value="Aquaporin-like"/>
</dbReference>
<evidence type="ECO:0000256" key="1">
    <source>
        <dbReference type="ARBA" id="ARBA00004141"/>
    </source>
</evidence>
<feature type="transmembrane region" description="Helical" evidence="8">
    <location>
        <begin position="17"/>
        <end position="36"/>
    </location>
</feature>
<comment type="caution">
    <text evidence="9">The sequence shown here is derived from an EMBL/GenBank/DDBJ whole genome shotgun (WGS) entry which is preliminary data.</text>
</comment>
<keyword evidence="3" id="KW-0813">Transport</keyword>
<dbReference type="Pfam" id="PF00230">
    <property type="entry name" value="MIP"/>
    <property type="match status" value="2"/>
</dbReference>
<dbReference type="PANTHER" id="PTHR43829">
    <property type="entry name" value="AQUAPORIN OR AQUAGLYCEROPORIN RELATED"/>
    <property type="match status" value="1"/>
</dbReference>
<dbReference type="PROSITE" id="PS00221">
    <property type="entry name" value="MIP"/>
    <property type="match status" value="1"/>
</dbReference>
<comment type="subcellular location">
    <subcellularLocation>
        <location evidence="1">Membrane</location>
        <topology evidence="1">Multi-pass membrane protein</topology>
    </subcellularLocation>
</comment>
<evidence type="ECO:0000256" key="8">
    <source>
        <dbReference type="SAM" id="Phobius"/>
    </source>
</evidence>
<keyword evidence="5 8" id="KW-1133">Transmembrane helix</keyword>
<sequence length="511" mass="55162">MPYSGPYSLATRCLTEFLGTTLAIFLGTSVIANELLPLTKGHSMGFGWVATSFGMSFGVAIMMFGFASAHLNPSMTLALFIIGRLSFTDFLALSCAQLAGGFVGAVAMFLVYMPHFRTVPEPQPDQTQSALSTHLLRTRDAIDPSALRFASYNTKSSASAPPKNMADVLRDLRYYLTTQTGDTQQVFDLLSLGTLDLAGVEVAFPSDSTLSVPNTFNNGIDPIKPLKRRHSIQVAEMQRRLRHLEAAMTTNPHVRPHNTSSTHTTLFKAESVELDELTGSHTFHQSRSSAVKPHPPSMVAVHTRIDTDTMAGNSSPTLPQPDIIDQRNPLNHNSHKKRSTAALEVVSPPTLTHMETVHRASTIAHQAAKLSAFCNRPAIYLPLHNILVEVIGTIMLVLGALLLDQRFSSTTTAQGAADLVSIRTTELLFHNALAPFLIAVYIQVCILALGGPTGFTANPARDLGPRLAHWLLPVPGKGGSEWNFCLVVMTGTLLGGCLSGVLFLGLGNITM</sequence>
<dbReference type="SUPFAM" id="SSF81338">
    <property type="entry name" value="Aquaporin-like"/>
    <property type="match status" value="2"/>
</dbReference>
<feature type="transmembrane region" description="Helical" evidence="8">
    <location>
        <begin position="484"/>
        <end position="506"/>
    </location>
</feature>
<dbReference type="Gene3D" id="1.20.1080.10">
    <property type="entry name" value="Glycerol uptake facilitator protein"/>
    <property type="match status" value="2"/>
</dbReference>
<dbReference type="InterPro" id="IPR050363">
    <property type="entry name" value="MIP/Aquaporin"/>
</dbReference>
<evidence type="ECO:0000313" key="10">
    <source>
        <dbReference type="Proteomes" id="UP001648503"/>
    </source>
</evidence>
<dbReference type="PRINTS" id="PR00783">
    <property type="entry name" value="MINTRINSICP"/>
</dbReference>
<organism evidence="9 10">
    <name type="scientific">Batrachochytrium salamandrivorans</name>
    <dbReference type="NCBI Taxonomy" id="1357716"/>
    <lineage>
        <taxon>Eukaryota</taxon>
        <taxon>Fungi</taxon>
        <taxon>Fungi incertae sedis</taxon>
        <taxon>Chytridiomycota</taxon>
        <taxon>Chytridiomycota incertae sedis</taxon>
        <taxon>Chytridiomycetes</taxon>
        <taxon>Rhizophydiales</taxon>
        <taxon>Rhizophydiales incertae sedis</taxon>
        <taxon>Batrachochytrium</taxon>
    </lineage>
</organism>
<dbReference type="InterPro" id="IPR000425">
    <property type="entry name" value="MIP"/>
</dbReference>
<keyword evidence="10" id="KW-1185">Reference proteome</keyword>
<gene>
    <name evidence="9" type="ORF">BASA50_009389</name>
</gene>
<comment type="similarity">
    <text evidence="2">Belongs to the MIP/aquaporin (TC 1.A.8) family.</text>
</comment>